<name>A0ABX6TDN1_9SPHI</name>
<sequence>MKSKPALFSIILLATVLISFKDKNEIKQCYISFKSASGLVAANPDRLPEGTEKYRTVSTANGGVNVTRTDGYRILYNNDKKAPFVNLKVELSEEKSYNLDKKKLLENLIFLASHTTGMESKNLIELKFNGYTVYGINRATIETGNILGTFILFPGNNTTIYFYFNNMELEYRNFTSLSDYKKQRDRFINEYTKYLNTCKGK</sequence>
<evidence type="ECO:0000313" key="1">
    <source>
        <dbReference type="EMBL" id="QNR83598.1"/>
    </source>
</evidence>
<proteinExistence type="predicted"/>
<evidence type="ECO:0000313" key="2">
    <source>
        <dbReference type="Proteomes" id="UP000516439"/>
    </source>
</evidence>
<protein>
    <submittedName>
        <fullName evidence="1">Uncharacterized protein</fullName>
    </submittedName>
</protein>
<dbReference type="EMBL" id="CP061171">
    <property type="protein sequence ID" value="QNR83598.1"/>
    <property type="molecule type" value="Genomic_DNA"/>
</dbReference>
<reference evidence="1 2" key="1">
    <citation type="submission" date="2020-09" db="EMBL/GenBank/DDBJ databases">
        <title>Pedobacter sp. SW-16 isolated from soil near Yeocheon.</title>
        <authorList>
            <person name="Im H.S."/>
            <person name="Joung Y."/>
            <person name="Lee S.-S."/>
        </authorList>
    </citation>
    <scope>NUCLEOTIDE SEQUENCE [LARGE SCALE GENOMIC DNA]</scope>
    <source>
        <strain evidence="1 2">SW-16</strain>
    </source>
</reference>
<gene>
    <name evidence="1" type="ORF">H9N25_16805</name>
</gene>
<keyword evidence="2" id="KW-1185">Reference proteome</keyword>
<organism evidence="1 2">
    <name type="scientific">Pedobacter riviphilus</name>
    <dbReference type="NCBI Taxonomy" id="2766984"/>
    <lineage>
        <taxon>Bacteria</taxon>
        <taxon>Pseudomonadati</taxon>
        <taxon>Bacteroidota</taxon>
        <taxon>Sphingobacteriia</taxon>
        <taxon>Sphingobacteriales</taxon>
        <taxon>Sphingobacteriaceae</taxon>
        <taxon>Pedobacter</taxon>
    </lineage>
</organism>
<dbReference type="RefSeq" id="WP_190326621.1">
    <property type="nucleotide sequence ID" value="NZ_CP061171.1"/>
</dbReference>
<dbReference type="Proteomes" id="UP000516439">
    <property type="component" value="Chromosome"/>
</dbReference>
<accession>A0ABX6TDN1</accession>